<proteinExistence type="predicted"/>
<evidence type="ECO:0000313" key="3">
    <source>
        <dbReference type="Proteomes" id="UP001500467"/>
    </source>
</evidence>
<evidence type="ECO:0000256" key="1">
    <source>
        <dbReference type="SAM" id="MobiDB-lite"/>
    </source>
</evidence>
<dbReference type="Proteomes" id="UP001500467">
    <property type="component" value="Unassembled WGS sequence"/>
</dbReference>
<feature type="compositionally biased region" description="Basic residues" evidence="1">
    <location>
        <begin position="26"/>
        <end position="38"/>
    </location>
</feature>
<reference evidence="3" key="1">
    <citation type="journal article" date="2019" name="Int. J. Syst. Evol. Microbiol.">
        <title>The Global Catalogue of Microorganisms (GCM) 10K type strain sequencing project: providing services to taxonomists for standard genome sequencing and annotation.</title>
        <authorList>
            <consortium name="The Broad Institute Genomics Platform"/>
            <consortium name="The Broad Institute Genome Sequencing Center for Infectious Disease"/>
            <person name="Wu L."/>
            <person name="Ma J."/>
        </authorList>
    </citation>
    <scope>NUCLEOTIDE SEQUENCE [LARGE SCALE GENOMIC DNA]</scope>
    <source>
        <strain evidence="3">JCM 13022</strain>
    </source>
</reference>
<feature type="compositionally biased region" description="Basic and acidic residues" evidence="1">
    <location>
        <begin position="40"/>
        <end position="60"/>
    </location>
</feature>
<name>A0ABP4FNJ5_9PSEU</name>
<dbReference type="EMBL" id="BAAALM010000001">
    <property type="protein sequence ID" value="GAA1190806.1"/>
    <property type="molecule type" value="Genomic_DNA"/>
</dbReference>
<comment type="caution">
    <text evidence="2">The sequence shown here is derived from an EMBL/GenBank/DDBJ whole genome shotgun (WGS) entry which is preliminary data.</text>
</comment>
<sequence>MSAVRFTVYEWPMHGFPHYGVNAGGRRTRRRTHRRATPSRKADNPDVTDEKTERVCSRADTKRVRTTSVVRTGSPVGAVRAASAVGAGDVTRTIRTAGRR</sequence>
<evidence type="ECO:0000313" key="2">
    <source>
        <dbReference type="EMBL" id="GAA1190806.1"/>
    </source>
</evidence>
<feature type="region of interest" description="Disordered" evidence="1">
    <location>
        <begin position="17"/>
        <end position="60"/>
    </location>
</feature>
<accession>A0ABP4FNJ5</accession>
<gene>
    <name evidence="2" type="ORF">GCM10009675_01390</name>
</gene>
<organism evidence="2 3">
    <name type="scientific">Prauserella alba</name>
    <dbReference type="NCBI Taxonomy" id="176898"/>
    <lineage>
        <taxon>Bacteria</taxon>
        <taxon>Bacillati</taxon>
        <taxon>Actinomycetota</taxon>
        <taxon>Actinomycetes</taxon>
        <taxon>Pseudonocardiales</taxon>
        <taxon>Pseudonocardiaceae</taxon>
        <taxon>Prauserella</taxon>
    </lineage>
</organism>
<keyword evidence="3" id="KW-1185">Reference proteome</keyword>
<protein>
    <submittedName>
        <fullName evidence="2">Uncharacterized protein</fullName>
    </submittedName>
</protein>